<accession>A0A6A5WQH9</accession>
<evidence type="ECO:0000256" key="1">
    <source>
        <dbReference type="SAM" id="MobiDB-lite"/>
    </source>
</evidence>
<evidence type="ECO:0000313" key="2">
    <source>
        <dbReference type="EMBL" id="KAF2003174.1"/>
    </source>
</evidence>
<protein>
    <submittedName>
        <fullName evidence="2">Uncharacterized protein</fullName>
    </submittedName>
</protein>
<dbReference type="EMBL" id="ML977574">
    <property type="protein sequence ID" value="KAF2003174.1"/>
    <property type="molecule type" value="Genomic_DNA"/>
</dbReference>
<dbReference type="Proteomes" id="UP000799779">
    <property type="component" value="Unassembled WGS sequence"/>
</dbReference>
<name>A0A6A5WQH9_9PLEO</name>
<feature type="region of interest" description="Disordered" evidence="1">
    <location>
        <begin position="173"/>
        <end position="195"/>
    </location>
</feature>
<reference evidence="2" key="1">
    <citation type="journal article" date="2020" name="Stud. Mycol.">
        <title>101 Dothideomycetes genomes: a test case for predicting lifestyles and emergence of pathogens.</title>
        <authorList>
            <person name="Haridas S."/>
            <person name="Albert R."/>
            <person name="Binder M."/>
            <person name="Bloem J."/>
            <person name="Labutti K."/>
            <person name="Salamov A."/>
            <person name="Andreopoulos B."/>
            <person name="Baker S."/>
            <person name="Barry K."/>
            <person name="Bills G."/>
            <person name="Bluhm B."/>
            <person name="Cannon C."/>
            <person name="Castanera R."/>
            <person name="Culley D."/>
            <person name="Daum C."/>
            <person name="Ezra D."/>
            <person name="Gonzalez J."/>
            <person name="Henrissat B."/>
            <person name="Kuo A."/>
            <person name="Liang C."/>
            <person name="Lipzen A."/>
            <person name="Lutzoni F."/>
            <person name="Magnuson J."/>
            <person name="Mondo S."/>
            <person name="Nolan M."/>
            <person name="Ohm R."/>
            <person name="Pangilinan J."/>
            <person name="Park H.-J."/>
            <person name="Ramirez L."/>
            <person name="Alfaro M."/>
            <person name="Sun H."/>
            <person name="Tritt A."/>
            <person name="Yoshinaga Y."/>
            <person name="Zwiers L.-H."/>
            <person name="Turgeon B."/>
            <person name="Goodwin S."/>
            <person name="Spatafora J."/>
            <person name="Crous P."/>
            <person name="Grigoriev I."/>
        </authorList>
    </citation>
    <scope>NUCLEOTIDE SEQUENCE</scope>
    <source>
        <strain evidence="2">CBS 123094</strain>
    </source>
</reference>
<evidence type="ECO:0000313" key="3">
    <source>
        <dbReference type="Proteomes" id="UP000799779"/>
    </source>
</evidence>
<keyword evidence="3" id="KW-1185">Reference proteome</keyword>
<organism evidence="2 3">
    <name type="scientific">Amniculicola lignicola CBS 123094</name>
    <dbReference type="NCBI Taxonomy" id="1392246"/>
    <lineage>
        <taxon>Eukaryota</taxon>
        <taxon>Fungi</taxon>
        <taxon>Dikarya</taxon>
        <taxon>Ascomycota</taxon>
        <taxon>Pezizomycotina</taxon>
        <taxon>Dothideomycetes</taxon>
        <taxon>Pleosporomycetidae</taxon>
        <taxon>Pleosporales</taxon>
        <taxon>Amniculicolaceae</taxon>
        <taxon>Amniculicola</taxon>
    </lineage>
</organism>
<dbReference type="AlphaFoldDB" id="A0A6A5WQH9"/>
<gene>
    <name evidence="2" type="ORF">P154DRAFT_532650</name>
</gene>
<sequence length="195" mass="22221">MSSHYSDDRNQNHVPLPARPIKYSLTGKEETRKVYAIVIASTSHHGDSCPGYRIHGAFKDHFAFPSHDLAPEPMVEIFHKDGRSICLETWCGRGSTVEVYCVVDDFKTATWELKEVVKENVGKEASEPENPNWITDENGDAIMWYGIGGPGRKYRIDITETYFADDWDWRILRPESEEEEDDTRPSPCGGEDPQN</sequence>
<proteinExistence type="predicted"/>